<dbReference type="AlphaFoldDB" id="A0A067NA93"/>
<accession>A0A067NA93</accession>
<name>A0A067NA93_PLEO1</name>
<protein>
    <submittedName>
        <fullName evidence="1">Uncharacterized protein</fullName>
    </submittedName>
</protein>
<evidence type="ECO:0000313" key="1">
    <source>
        <dbReference type="EMBL" id="KDQ24953.1"/>
    </source>
</evidence>
<dbReference type="VEuPathDB" id="FungiDB:PLEOSDRAFT_170126"/>
<organism evidence="1 2">
    <name type="scientific">Pleurotus ostreatus (strain PC15)</name>
    <name type="common">Oyster mushroom</name>
    <dbReference type="NCBI Taxonomy" id="1137138"/>
    <lineage>
        <taxon>Eukaryota</taxon>
        <taxon>Fungi</taxon>
        <taxon>Dikarya</taxon>
        <taxon>Basidiomycota</taxon>
        <taxon>Agaricomycotina</taxon>
        <taxon>Agaricomycetes</taxon>
        <taxon>Agaricomycetidae</taxon>
        <taxon>Agaricales</taxon>
        <taxon>Pleurotineae</taxon>
        <taxon>Pleurotaceae</taxon>
        <taxon>Pleurotus</taxon>
    </lineage>
</organism>
<proteinExistence type="predicted"/>
<dbReference type="Proteomes" id="UP000027073">
    <property type="component" value="Unassembled WGS sequence"/>
</dbReference>
<dbReference type="EMBL" id="KL198011">
    <property type="protein sequence ID" value="KDQ24953.1"/>
    <property type="molecule type" value="Genomic_DNA"/>
</dbReference>
<evidence type="ECO:0000313" key="2">
    <source>
        <dbReference type="Proteomes" id="UP000027073"/>
    </source>
</evidence>
<dbReference type="OrthoDB" id="10435271at2759"/>
<sequence>MPRLRTILDLPSSLSLLSFATRSADDSSSIHSHRGTISTLMSTSTVGIGTTSAKVLVALGERAIQYAEPSTYTDILALSIIDLLLAAAHQSTESRLIFLEAGMLDILLYFYLDGDLNLDTQTAVQKACFDLAKVRPPDGRRDLIVHQILPLIASRPTKHYSYVSELAKRGEAWRLTRLSLVDRHFLTISAAVREDRWVIWGSEWIVDLVEFMR</sequence>
<reference evidence="2" key="1">
    <citation type="journal article" date="2014" name="Proc. Natl. Acad. Sci. U.S.A.">
        <title>Extensive sampling of basidiomycete genomes demonstrates inadequacy of the white-rot/brown-rot paradigm for wood decay fungi.</title>
        <authorList>
            <person name="Riley R."/>
            <person name="Salamov A.A."/>
            <person name="Brown D.W."/>
            <person name="Nagy L.G."/>
            <person name="Floudas D."/>
            <person name="Held B.W."/>
            <person name="Levasseur A."/>
            <person name="Lombard V."/>
            <person name="Morin E."/>
            <person name="Otillar R."/>
            <person name="Lindquist E.A."/>
            <person name="Sun H."/>
            <person name="LaButti K.M."/>
            <person name="Schmutz J."/>
            <person name="Jabbour D."/>
            <person name="Luo H."/>
            <person name="Baker S.E."/>
            <person name="Pisabarro A.G."/>
            <person name="Walton J.D."/>
            <person name="Blanchette R.A."/>
            <person name="Henrissat B."/>
            <person name="Martin F."/>
            <person name="Cullen D."/>
            <person name="Hibbett D.S."/>
            <person name="Grigoriev I.V."/>
        </authorList>
    </citation>
    <scope>NUCLEOTIDE SEQUENCE [LARGE SCALE GENOMIC DNA]</scope>
    <source>
        <strain evidence="2">PC15</strain>
    </source>
</reference>
<dbReference type="HOGENOM" id="CLU_1294882_0_0_1"/>
<dbReference type="InParanoid" id="A0A067NA93"/>
<gene>
    <name evidence="1" type="ORF">PLEOSDRAFT_170126</name>
</gene>